<evidence type="ECO:0000313" key="1">
    <source>
        <dbReference type="EMBL" id="PHO14007.1"/>
    </source>
</evidence>
<sequence length="111" mass="12713">TFNPFIQKDYEDDSVVGLGLGMGESGVIAHCLYSCIKMVEQLRKDSITYMDELVLDVFGFSRGSTSARHFICTLLKNTQLVKNEKREYTIKTKDSKDIFYEFFGSNGYVRI</sequence>
<dbReference type="EMBL" id="NXAO01000135">
    <property type="protein sequence ID" value="PHO14007.1"/>
    <property type="molecule type" value="Genomic_DNA"/>
</dbReference>
<dbReference type="Proteomes" id="UP000224740">
    <property type="component" value="Unassembled WGS sequence"/>
</dbReference>
<name>A0ABX4LTN0_9BACT</name>
<feature type="non-terminal residue" evidence="1">
    <location>
        <position position="111"/>
    </location>
</feature>
<dbReference type="RefSeq" id="WP_196778540.1">
    <property type="nucleotide sequence ID" value="NZ_NXAO01000135.1"/>
</dbReference>
<feature type="non-terminal residue" evidence="1">
    <location>
        <position position="1"/>
    </location>
</feature>
<protein>
    <recommendedName>
        <fullName evidence="3">DUF2235 domain-containing protein</fullName>
    </recommendedName>
</protein>
<reference evidence="2" key="1">
    <citation type="submission" date="2017-09" db="EMBL/GenBank/DDBJ databases">
        <title>Arcobacter canalis sp. nov., a new species isolated from a water canal contaminated with urban sewage.</title>
        <authorList>
            <person name="Perez-Cataluna A."/>
            <person name="Salas-Masso N."/>
            <person name="Figueras M.J."/>
        </authorList>
    </citation>
    <scope>NUCLEOTIDE SEQUENCE [LARGE SCALE GENOMIC DNA]</scope>
    <source>
        <strain evidence="2">CECT 7727</strain>
    </source>
</reference>
<keyword evidence="2" id="KW-1185">Reference proteome</keyword>
<proteinExistence type="predicted"/>
<organism evidence="1 2">
    <name type="scientific">Malaciobacter marinus</name>
    <dbReference type="NCBI Taxonomy" id="505249"/>
    <lineage>
        <taxon>Bacteria</taxon>
        <taxon>Pseudomonadati</taxon>
        <taxon>Campylobacterota</taxon>
        <taxon>Epsilonproteobacteria</taxon>
        <taxon>Campylobacterales</taxon>
        <taxon>Arcobacteraceae</taxon>
        <taxon>Malaciobacter</taxon>
    </lineage>
</organism>
<comment type="caution">
    <text evidence="1">The sequence shown here is derived from an EMBL/GenBank/DDBJ whole genome shotgun (WGS) entry which is preliminary data.</text>
</comment>
<evidence type="ECO:0008006" key="3">
    <source>
        <dbReference type="Google" id="ProtNLM"/>
    </source>
</evidence>
<gene>
    <name evidence="1" type="ORF">CPH92_14185</name>
</gene>
<evidence type="ECO:0000313" key="2">
    <source>
        <dbReference type="Proteomes" id="UP000224740"/>
    </source>
</evidence>
<accession>A0ABX4LTN0</accession>